<dbReference type="GeneID" id="105172373"/>
<accession>A0A6I9U3E1</accession>
<keyword evidence="2" id="KW-1185">Reference proteome</keyword>
<gene>
    <name evidence="3" type="primary">LOC105172373</name>
</gene>
<dbReference type="Pfam" id="PF00407">
    <property type="entry name" value="Bet_v_1"/>
    <property type="match status" value="1"/>
</dbReference>
<dbReference type="SMART" id="SM01037">
    <property type="entry name" value="Bet_v_1"/>
    <property type="match status" value="1"/>
</dbReference>
<dbReference type="InterPro" id="IPR051761">
    <property type="entry name" value="MLP-like_ligand-binding"/>
</dbReference>
<dbReference type="InParanoid" id="A0A6I9U3E1"/>
<dbReference type="SUPFAM" id="SSF55961">
    <property type="entry name" value="Bet v1-like"/>
    <property type="match status" value="1"/>
</dbReference>
<dbReference type="Gene3D" id="3.30.530.20">
    <property type="match status" value="1"/>
</dbReference>
<dbReference type="KEGG" id="sind:105172373"/>
<dbReference type="AlphaFoldDB" id="A0A6I9U3E1"/>
<dbReference type="CDD" id="cd07816">
    <property type="entry name" value="Bet_v1-like"/>
    <property type="match status" value="1"/>
</dbReference>
<reference evidence="3" key="1">
    <citation type="submission" date="2025-08" db="UniProtKB">
        <authorList>
            <consortium name="RefSeq"/>
        </authorList>
    </citation>
    <scope>IDENTIFICATION</scope>
</reference>
<organism evidence="2 3">
    <name type="scientific">Sesamum indicum</name>
    <name type="common">Oriental sesame</name>
    <name type="synonym">Sesamum orientale</name>
    <dbReference type="NCBI Taxonomy" id="4182"/>
    <lineage>
        <taxon>Eukaryota</taxon>
        <taxon>Viridiplantae</taxon>
        <taxon>Streptophyta</taxon>
        <taxon>Embryophyta</taxon>
        <taxon>Tracheophyta</taxon>
        <taxon>Spermatophyta</taxon>
        <taxon>Magnoliopsida</taxon>
        <taxon>eudicotyledons</taxon>
        <taxon>Gunneridae</taxon>
        <taxon>Pentapetalae</taxon>
        <taxon>asterids</taxon>
        <taxon>lamiids</taxon>
        <taxon>Lamiales</taxon>
        <taxon>Pedaliaceae</taxon>
        <taxon>Sesamum</taxon>
    </lineage>
</organism>
<dbReference type="Proteomes" id="UP000504604">
    <property type="component" value="Linkage group LG10"/>
</dbReference>
<dbReference type="FunCoup" id="A0A6I9U3E1">
    <property type="interactions" value="255"/>
</dbReference>
<feature type="domain" description="Bet v I/Major latex protein" evidence="1">
    <location>
        <begin position="2"/>
        <end position="151"/>
    </location>
</feature>
<dbReference type="PANTHER" id="PTHR31907">
    <property type="entry name" value="MLP-LIKE PROTEIN 423"/>
    <property type="match status" value="1"/>
</dbReference>
<evidence type="ECO:0000259" key="1">
    <source>
        <dbReference type="SMART" id="SM01037"/>
    </source>
</evidence>
<dbReference type="RefSeq" id="XP_011092069.1">
    <property type="nucleotide sequence ID" value="XM_011093767.2"/>
</dbReference>
<name>A0A6I9U3E1_SESIN</name>
<dbReference type="OrthoDB" id="1858121at2759"/>
<dbReference type="InterPro" id="IPR023393">
    <property type="entry name" value="START-like_dom_sf"/>
</dbReference>
<sequence>MGLLGKLTVQVEIKSEGDLFHQLFKHTPHHVSGMSPDIIQGCDLHQGNWGTVGSIICWSYTHDGKQKIARDIIEAIDEEKRSITLKVIEGDILEFFKSFTLGIHVDTNGQTHLVTWVLEYEKLHEDVEDPVSLIPLYIKLTKDIEAHHLNNI</sequence>
<dbReference type="GO" id="GO:0006952">
    <property type="term" value="P:defense response"/>
    <property type="evidence" value="ECO:0007669"/>
    <property type="project" value="InterPro"/>
</dbReference>
<evidence type="ECO:0000313" key="3">
    <source>
        <dbReference type="RefSeq" id="XP_011092069.1"/>
    </source>
</evidence>
<evidence type="ECO:0000313" key="2">
    <source>
        <dbReference type="Proteomes" id="UP000504604"/>
    </source>
</evidence>
<proteinExistence type="predicted"/>
<dbReference type="InterPro" id="IPR000916">
    <property type="entry name" value="Bet_v_I/MLP"/>
</dbReference>
<protein>
    <submittedName>
        <fullName evidence="3">Kirola-like</fullName>
    </submittedName>
</protein>
<dbReference type="Gramene" id="SIN_1025827.t">
    <property type="protein sequence ID" value="SIN_1025827.t"/>
    <property type="gene ID" value="SIN_1025827"/>
</dbReference>